<sequence length="182" mass="20717">MSCFKRHVCLNNCNDYDHTQHYKFKYSNSCLSNLLQSSFKFDKIKSVLCIGVETGAYETVLCDKLLDVPNPILTDIDPKHESVEKLSCVDAIAKYGHCVDALMFCFPYFAASGYDISGFNGKYIVFVGEMQYGGHTNPDELLESIEEKFDLTECVQLDYTLTALYCLEQFCVFTRYDDGELS</sequence>
<name>A0A7D5UL06_9VIRU</name>
<organism evidence="1 2">
    <name type="scientific">Scale drop disease virus</name>
    <dbReference type="NCBI Taxonomy" id="1697349"/>
    <lineage>
        <taxon>Viruses</taxon>
        <taxon>Varidnaviria</taxon>
        <taxon>Bamfordvirae</taxon>
        <taxon>Nucleocytoviricota</taxon>
        <taxon>Megaviricetes</taxon>
        <taxon>Pimascovirales</taxon>
        <taxon>Pimascovirales incertae sedis</taxon>
        <taxon>Iridoviridae</taxon>
        <taxon>Alphairidovirinae</taxon>
        <taxon>Megalocytivirus</taxon>
        <taxon>Megalocytivirus lates1</taxon>
    </lineage>
</organism>
<reference evidence="1 2" key="1">
    <citation type="submission" date="2019-10" db="EMBL/GenBank/DDBJ databases">
        <authorList>
            <person name="Kayansamruaj P."/>
        </authorList>
    </citation>
    <scope>NUCLEOTIDE SEQUENCE [LARGE SCALE GENOMIC DNA]</scope>
    <source>
        <strain evidence="1">SDDV_Thai_2019</strain>
    </source>
</reference>
<dbReference type="EMBL" id="MN562489">
    <property type="protein sequence ID" value="QLI60783.1"/>
    <property type="molecule type" value="Genomic_DNA"/>
</dbReference>
<proteinExistence type="predicted"/>
<dbReference type="Proteomes" id="UP000510602">
    <property type="component" value="Segment"/>
</dbReference>
<accession>A0A7D5UL06</accession>
<evidence type="ECO:0000313" key="2">
    <source>
        <dbReference type="Proteomes" id="UP000510602"/>
    </source>
</evidence>
<protein>
    <submittedName>
        <fullName evidence="1">Uncharacterized protein</fullName>
    </submittedName>
</protein>
<evidence type="ECO:0000313" key="1">
    <source>
        <dbReference type="EMBL" id="QLI60783.1"/>
    </source>
</evidence>